<accession>G4TYQ7</accession>
<protein>
    <submittedName>
        <fullName evidence="2">Uncharacterized protein</fullName>
    </submittedName>
</protein>
<dbReference type="InParanoid" id="G4TYQ7"/>
<feature type="region of interest" description="Disordered" evidence="1">
    <location>
        <begin position="35"/>
        <end position="62"/>
    </location>
</feature>
<name>G4TYQ7_SERID</name>
<comment type="caution">
    <text evidence="2">The sequence shown here is derived from an EMBL/GenBank/DDBJ whole genome shotgun (WGS) entry which is preliminary data.</text>
</comment>
<keyword evidence="3" id="KW-1185">Reference proteome</keyword>
<evidence type="ECO:0000313" key="3">
    <source>
        <dbReference type="Proteomes" id="UP000007148"/>
    </source>
</evidence>
<organism evidence="2 3">
    <name type="scientific">Serendipita indica (strain DSM 11827)</name>
    <name type="common">Root endophyte fungus</name>
    <name type="synonym">Piriformospora indica</name>
    <dbReference type="NCBI Taxonomy" id="1109443"/>
    <lineage>
        <taxon>Eukaryota</taxon>
        <taxon>Fungi</taxon>
        <taxon>Dikarya</taxon>
        <taxon>Basidiomycota</taxon>
        <taxon>Agaricomycotina</taxon>
        <taxon>Agaricomycetes</taxon>
        <taxon>Sebacinales</taxon>
        <taxon>Serendipitaceae</taxon>
        <taxon>Serendipita</taxon>
    </lineage>
</organism>
<dbReference type="EMBL" id="CAFZ01000762">
    <property type="protein sequence ID" value="CCA76450.1"/>
    <property type="molecule type" value="Genomic_DNA"/>
</dbReference>
<dbReference type="Proteomes" id="UP000007148">
    <property type="component" value="Unassembled WGS sequence"/>
</dbReference>
<reference evidence="2 3" key="1">
    <citation type="journal article" date="2011" name="PLoS Pathog.">
        <title>Endophytic Life Strategies Decoded by Genome and Transcriptome Analyses of the Mutualistic Root Symbiont Piriformospora indica.</title>
        <authorList>
            <person name="Zuccaro A."/>
            <person name="Lahrmann U."/>
            <person name="Guldener U."/>
            <person name="Langen G."/>
            <person name="Pfiffi S."/>
            <person name="Biedenkopf D."/>
            <person name="Wong P."/>
            <person name="Samans B."/>
            <person name="Grimm C."/>
            <person name="Basiewicz M."/>
            <person name="Murat C."/>
            <person name="Martin F."/>
            <person name="Kogel K.H."/>
        </authorList>
    </citation>
    <scope>NUCLEOTIDE SEQUENCE [LARGE SCALE GENOMIC DNA]</scope>
    <source>
        <strain evidence="2 3">DSM 11827</strain>
    </source>
</reference>
<evidence type="ECO:0000256" key="1">
    <source>
        <dbReference type="SAM" id="MobiDB-lite"/>
    </source>
</evidence>
<proteinExistence type="predicted"/>
<dbReference type="HOGENOM" id="CLU_1129449_0_0_1"/>
<feature type="compositionally biased region" description="Basic and acidic residues" evidence="1">
    <location>
        <begin position="48"/>
        <end position="58"/>
    </location>
</feature>
<dbReference type="AlphaFoldDB" id="G4TYQ7"/>
<sequence length="246" mass="27840">MCPTREYAKESLHSRYFDPTITDSKWPRLLARGSHLPNKRLQGSKAHSMADSRPEKQRSSGLYRATQLDIPSGRPAHQLVGEAQLLLGLRRSELREVESTSNGAHKPCPRSLPPLAYSLFATSRNYRPTRPAVVKATSLIKSRHARFRAAARGRMVVQAYLAHHPSRAHPTLLPAARLRLPRVMDSAYHDQIPILCQCTPTYYAKWSLECRNREFSSYQRNSCVPVKNCDLPGTKTLDFYTECGLT</sequence>
<gene>
    <name evidence="2" type="ORF">PIIN_10443</name>
</gene>
<evidence type="ECO:0000313" key="2">
    <source>
        <dbReference type="EMBL" id="CCA76450.1"/>
    </source>
</evidence>